<gene>
    <name evidence="2" type="ORF">RRG08_041810</name>
</gene>
<dbReference type="Proteomes" id="UP001283361">
    <property type="component" value="Unassembled WGS sequence"/>
</dbReference>
<accession>A0AAE1D4H1</accession>
<evidence type="ECO:0000313" key="2">
    <source>
        <dbReference type="EMBL" id="KAK3757034.1"/>
    </source>
</evidence>
<comment type="caution">
    <text evidence="2">The sequence shown here is derived from an EMBL/GenBank/DDBJ whole genome shotgun (WGS) entry which is preliminary data.</text>
</comment>
<organism evidence="2 3">
    <name type="scientific">Elysia crispata</name>
    <name type="common">lettuce slug</name>
    <dbReference type="NCBI Taxonomy" id="231223"/>
    <lineage>
        <taxon>Eukaryota</taxon>
        <taxon>Metazoa</taxon>
        <taxon>Spiralia</taxon>
        <taxon>Lophotrochozoa</taxon>
        <taxon>Mollusca</taxon>
        <taxon>Gastropoda</taxon>
        <taxon>Heterobranchia</taxon>
        <taxon>Euthyneura</taxon>
        <taxon>Panpulmonata</taxon>
        <taxon>Sacoglossa</taxon>
        <taxon>Placobranchoidea</taxon>
        <taxon>Plakobranchidae</taxon>
        <taxon>Elysia</taxon>
    </lineage>
</organism>
<sequence>MLPLRRCGNTYISIVAQNTRAVFSGPLDLDTDILKASSATTFEPTEVEIQKPESTCNRLSTSDDRDSNFVQTGVQQPCAVEQTTTKRPIYMWPDFSPVLRRAEKLGGGGRSKNGKQPRENCGYRYSKKNPSKTNTITRCRSIFPPYKLFLVPLQLRHKMRQDLAFLAVTDARAHGV</sequence>
<dbReference type="EMBL" id="JAWDGP010005418">
    <property type="protein sequence ID" value="KAK3757034.1"/>
    <property type="molecule type" value="Genomic_DNA"/>
</dbReference>
<protein>
    <submittedName>
        <fullName evidence="2">Uncharacterized protein</fullName>
    </submittedName>
</protein>
<evidence type="ECO:0000256" key="1">
    <source>
        <dbReference type="SAM" id="MobiDB-lite"/>
    </source>
</evidence>
<proteinExistence type="predicted"/>
<evidence type="ECO:0000313" key="3">
    <source>
        <dbReference type="Proteomes" id="UP001283361"/>
    </source>
</evidence>
<reference evidence="2" key="1">
    <citation type="journal article" date="2023" name="G3 (Bethesda)">
        <title>A reference genome for the long-term kleptoplast-retaining sea slug Elysia crispata morphotype clarki.</title>
        <authorList>
            <person name="Eastman K.E."/>
            <person name="Pendleton A.L."/>
            <person name="Shaikh M.A."/>
            <person name="Suttiyut T."/>
            <person name="Ogas R."/>
            <person name="Tomko P."/>
            <person name="Gavelis G."/>
            <person name="Widhalm J.R."/>
            <person name="Wisecaver J.H."/>
        </authorList>
    </citation>
    <scope>NUCLEOTIDE SEQUENCE</scope>
    <source>
        <strain evidence="2">ECLA1</strain>
    </source>
</reference>
<keyword evidence="3" id="KW-1185">Reference proteome</keyword>
<name>A0AAE1D4H1_9GAST</name>
<feature type="region of interest" description="Disordered" evidence="1">
    <location>
        <begin position="103"/>
        <end position="127"/>
    </location>
</feature>
<dbReference type="AlphaFoldDB" id="A0AAE1D4H1"/>